<evidence type="ECO:0000313" key="3">
    <source>
        <dbReference type="Proteomes" id="UP000215914"/>
    </source>
</evidence>
<dbReference type="AlphaFoldDB" id="A0A251TYK7"/>
<feature type="region of interest" description="Disordered" evidence="1">
    <location>
        <begin position="65"/>
        <end position="94"/>
    </location>
</feature>
<organism evidence="2 3">
    <name type="scientific">Helianthus annuus</name>
    <name type="common">Common sunflower</name>
    <dbReference type="NCBI Taxonomy" id="4232"/>
    <lineage>
        <taxon>Eukaryota</taxon>
        <taxon>Viridiplantae</taxon>
        <taxon>Streptophyta</taxon>
        <taxon>Embryophyta</taxon>
        <taxon>Tracheophyta</taxon>
        <taxon>Spermatophyta</taxon>
        <taxon>Magnoliopsida</taxon>
        <taxon>eudicotyledons</taxon>
        <taxon>Gunneridae</taxon>
        <taxon>Pentapetalae</taxon>
        <taxon>asterids</taxon>
        <taxon>campanulids</taxon>
        <taxon>Asterales</taxon>
        <taxon>Asteraceae</taxon>
        <taxon>Asteroideae</taxon>
        <taxon>Heliantheae alliance</taxon>
        <taxon>Heliantheae</taxon>
        <taxon>Helianthus</taxon>
    </lineage>
</organism>
<gene>
    <name evidence="2" type="ORF">HannXRQ_Chr09g0269101</name>
</gene>
<proteinExistence type="predicted"/>
<name>A0A251TYK7_HELAN</name>
<accession>A0A251TYK7</accession>
<dbReference type="InParanoid" id="A0A251TYK7"/>
<sequence length="94" mass="10612">MSGRIVLEPTSYSTEWAEQSVELGRHLPFGREMLEIPKSVRSYITTRSLGRSCMCMAEMPMLGRRTDHDPPTWPLGSNNMSPMTRAKGIVSMTH</sequence>
<dbReference type="Proteomes" id="UP000215914">
    <property type="component" value="Chromosome 9"/>
</dbReference>
<dbReference type="EMBL" id="CM007898">
    <property type="protein sequence ID" value="OTG16227.1"/>
    <property type="molecule type" value="Genomic_DNA"/>
</dbReference>
<evidence type="ECO:0000256" key="1">
    <source>
        <dbReference type="SAM" id="MobiDB-lite"/>
    </source>
</evidence>
<protein>
    <submittedName>
        <fullName evidence="2">Uncharacterized protein</fullName>
    </submittedName>
</protein>
<keyword evidence="3" id="KW-1185">Reference proteome</keyword>
<evidence type="ECO:0000313" key="2">
    <source>
        <dbReference type="EMBL" id="OTG16227.1"/>
    </source>
</evidence>
<reference evidence="3" key="1">
    <citation type="journal article" date="2017" name="Nature">
        <title>The sunflower genome provides insights into oil metabolism, flowering and Asterid evolution.</title>
        <authorList>
            <person name="Badouin H."/>
            <person name="Gouzy J."/>
            <person name="Grassa C.J."/>
            <person name="Murat F."/>
            <person name="Staton S.E."/>
            <person name="Cottret L."/>
            <person name="Lelandais-Briere C."/>
            <person name="Owens G.L."/>
            <person name="Carrere S."/>
            <person name="Mayjonade B."/>
            <person name="Legrand L."/>
            <person name="Gill N."/>
            <person name="Kane N.C."/>
            <person name="Bowers J.E."/>
            <person name="Hubner S."/>
            <person name="Bellec A."/>
            <person name="Berard A."/>
            <person name="Berges H."/>
            <person name="Blanchet N."/>
            <person name="Boniface M.C."/>
            <person name="Brunel D."/>
            <person name="Catrice O."/>
            <person name="Chaidir N."/>
            <person name="Claudel C."/>
            <person name="Donnadieu C."/>
            <person name="Faraut T."/>
            <person name="Fievet G."/>
            <person name="Helmstetter N."/>
            <person name="King M."/>
            <person name="Knapp S.J."/>
            <person name="Lai Z."/>
            <person name="Le Paslier M.C."/>
            <person name="Lippi Y."/>
            <person name="Lorenzon L."/>
            <person name="Mandel J.R."/>
            <person name="Marage G."/>
            <person name="Marchand G."/>
            <person name="Marquand E."/>
            <person name="Bret-Mestries E."/>
            <person name="Morien E."/>
            <person name="Nambeesan S."/>
            <person name="Nguyen T."/>
            <person name="Pegot-Espagnet P."/>
            <person name="Pouilly N."/>
            <person name="Raftis F."/>
            <person name="Sallet E."/>
            <person name="Schiex T."/>
            <person name="Thomas J."/>
            <person name="Vandecasteele C."/>
            <person name="Vares D."/>
            <person name="Vear F."/>
            <person name="Vautrin S."/>
            <person name="Crespi M."/>
            <person name="Mangin B."/>
            <person name="Burke J.M."/>
            <person name="Salse J."/>
            <person name="Munos S."/>
            <person name="Vincourt P."/>
            <person name="Rieseberg L.H."/>
            <person name="Langlade N.B."/>
        </authorList>
    </citation>
    <scope>NUCLEOTIDE SEQUENCE [LARGE SCALE GENOMIC DNA]</scope>
    <source>
        <strain evidence="3">cv. SF193</strain>
    </source>
</reference>